<dbReference type="EMBL" id="KQ257465">
    <property type="protein sequence ID" value="KNC97110.1"/>
    <property type="molecule type" value="Genomic_DNA"/>
</dbReference>
<accession>A0A0L0H6K6</accession>
<feature type="region of interest" description="Disordered" evidence="9">
    <location>
        <begin position="29"/>
        <end position="52"/>
    </location>
</feature>
<keyword evidence="7 8" id="KW-0472">Membrane</keyword>
<dbReference type="InterPro" id="IPR007603">
    <property type="entry name" value="Choline_transptr-like"/>
</dbReference>
<evidence type="ECO:0000256" key="3">
    <source>
        <dbReference type="ARBA" id="ARBA00007168"/>
    </source>
</evidence>
<feature type="transmembrane region" description="Helical" evidence="8">
    <location>
        <begin position="361"/>
        <end position="383"/>
    </location>
</feature>
<sequence length="574" mass="62006">MLTKQIPSPCIKFAACLCIPQRSRLTSTAHTPTITMSPIPQSESPAYSTSEPPAFDIYDQSDDVSLLSSSSEKGLTTYMPSVMEDVKLQPQEVDEQSQKFTFVTKYKDLGVGAIFMMQLVAATAINAVGIVNFTGSSISMFSMTDSNTPQYPAGKIHPTAYILPITFVVSVALCLVLFTALRKNAQATTYAALFTPVALLILTGAALLPFHGPLGVVFLIPGLVLGYLIHIWRNRIGFAVAMLETITTVIKIYPSMYAASVLALLAQLAYFAFTIAGFIGFFFYRLRKLEWEVDADGNIVGIDIDLAPGTDVALTFLFVSGYWTMQFIPNALQVILSGVFASHYFGGAVQPAPLKSAAHRALTTSFGPIAFGSFVILIAQAIYSCVLSVTRSNPLMHACCQCGLGFVLSFLEYVNKYAFAQVAIYGKDYVSAAKDTWNLFKSSGVTLIINDNLVNFVMGSLACTVALISGYLGAFLAFISIPDYRSYSSCADPDACENQAAAISAEITTIGLGCALIGAVIMQILIKVIDAGVATTFVVVAEDRQVLKRGFPSFYEKLKSVYPQVTENWTEDGL</sequence>
<keyword evidence="6 8" id="KW-1133">Transmembrane helix</keyword>
<dbReference type="Pfam" id="PF04515">
    <property type="entry name" value="Choline_transpo"/>
    <property type="match status" value="1"/>
</dbReference>
<evidence type="ECO:0000256" key="6">
    <source>
        <dbReference type="ARBA" id="ARBA00022989"/>
    </source>
</evidence>
<feature type="transmembrane region" description="Helical" evidence="8">
    <location>
        <begin position="261"/>
        <end position="284"/>
    </location>
</feature>
<dbReference type="PANTHER" id="PTHR12385:SF4">
    <property type="entry name" value="PROTEIN PNS1"/>
    <property type="match status" value="1"/>
</dbReference>
<reference evidence="10 11" key="1">
    <citation type="submission" date="2009-08" db="EMBL/GenBank/DDBJ databases">
        <title>The Genome Sequence of Spizellomyces punctatus strain DAOM BR117.</title>
        <authorList>
            <consortium name="The Broad Institute Genome Sequencing Platform"/>
            <person name="Russ C."/>
            <person name="Cuomo C."/>
            <person name="Shea T."/>
            <person name="Young S.K."/>
            <person name="Zeng Q."/>
            <person name="Koehrsen M."/>
            <person name="Haas B."/>
            <person name="Borodovsky M."/>
            <person name="Guigo R."/>
            <person name="Alvarado L."/>
            <person name="Berlin A."/>
            <person name="Bochicchio J."/>
            <person name="Borenstein D."/>
            <person name="Chapman S."/>
            <person name="Chen Z."/>
            <person name="Engels R."/>
            <person name="Freedman E."/>
            <person name="Gellesch M."/>
            <person name="Goldberg J."/>
            <person name="Griggs A."/>
            <person name="Gujja S."/>
            <person name="Heiman D."/>
            <person name="Hepburn T."/>
            <person name="Howarth C."/>
            <person name="Jen D."/>
            <person name="Larson L."/>
            <person name="Lewis B."/>
            <person name="Mehta T."/>
            <person name="Park D."/>
            <person name="Pearson M."/>
            <person name="Roberts A."/>
            <person name="Saif S."/>
            <person name="Shenoy N."/>
            <person name="Sisk P."/>
            <person name="Stolte C."/>
            <person name="Sykes S."/>
            <person name="Thomson T."/>
            <person name="Walk T."/>
            <person name="White J."/>
            <person name="Yandava C."/>
            <person name="Burger G."/>
            <person name="Gray M.W."/>
            <person name="Holland P.W.H."/>
            <person name="King N."/>
            <person name="Lang F.B.F."/>
            <person name="Roger A.J."/>
            <person name="Ruiz-Trillo I."/>
            <person name="Lander E."/>
            <person name="Nusbaum C."/>
        </authorList>
    </citation>
    <scope>NUCLEOTIDE SEQUENCE [LARGE SCALE GENOMIC DNA]</scope>
    <source>
        <strain evidence="10 11">DAOM BR117</strain>
    </source>
</reference>
<evidence type="ECO:0000256" key="9">
    <source>
        <dbReference type="SAM" id="MobiDB-lite"/>
    </source>
</evidence>
<protein>
    <recommendedName>
        <fullName evidence="4 8">Protein PNS1</fullName>
    </recommendedName>
</protein>
<dbReference type="AlphaFoldDB" id="A0A0L0H6K6"/>
<feature type="transmembrane region" description="Helical" evidence="8">
    <location>
        <begin position="327"/>
        <end position="349"/>
    </location>
</feature>
<dbReference type="STRING" id="645134.A0A0L0H6K6"/>
<feature type="transmembrane region" description="Helical" evidence="8">
    <location>
        <begin position="456"/>
        <end position="481"/>
    </location>
</feature>
<evidence type="ECO:0000256" key="5">
    <source>
        <dbReference type="ARBA" id="ARBA00022692"/>
    </source>
</evidence>
<evidence type="ECO:0000256" key="2">
    <source>
        <dbReference type="ARBA" id="ARBA00004141"/>
    </source>
</evidence>
<keyword evidence="5 8" id="KW-0812">Transmembrane</keyword>
<comment type="function">
    <text evidence="1 8">Probably involved in transport through the plasma membrane.</text>
</comment>
<comment type="similarity">
    <text evidence="3 8">Belongs to the CTL (choline transporter-like) family.</text>
</comment>
<feature type="transmembrane region" description="Helical" evidence="8">
    <location>
        <begin position="501"/>
        <end position="526"/>
    </location>
</feature>
<gene>
    <name evidence="10" type="ORF">SPPG_07503</name>
</gene>
<dbReference type="RefSeq" id="XP_016605150.1">
    <property type="nucleotide sequence ID" value="XM_016755667.1"/>
</dbReference>
<proteinExistence type="inferred from homology"/>
<evidence type="ECO:0000313" key="11">
    <source>
        <dbReference type="Proteomes" id="UP000053201"/>
    </source>
</evidence>
<feature type="transmembrane region" description="Helical" evidence="8">
    <location>
        <begin position="188"/>
        <end position="208"/>
    </location>
</feature>
<evidence type="ECO:0000256" key="8">
    <source>
        <dbReference type="RuleBase" id="RU368066"/>
    </source>
</evidence>
<dbReference type="VEuPathDB" id="FungiDB:SPPG_07503"/>
<evidence type="ECO:0000256" key="1">
    <source>
        <dbReference type="ARBA" id="ARBA00002957"/>
    </source>
</evidence>
<dbReference type="GeneID" id="27690713"/>
<dbReference type="InParanoid" id="A0A0L0H6K6"/>
<dbReference type="GO" id="GO:0005886">
    <property type="term" value="C:plasma membrane"/>
    <property type="evidence" value="ECO:0007669"/>
    <property type="project" value="UniProtKB-SubCell"/>
</dbReference>
<dbReference type="eggNOG" id="KOG1362">
    <property type="taxonomic scope" value="Eukaryota"/>
</dbReference>
<organism evidence="10 11">
    <name type="scientific">Spizellomyces punctatus (strain DAOM BR117)</name>
    <dbReference type="NCBI Taxonomy" id="645134"/>
    <lineage>
        <taxon>Eukaryota</taxon>
        <taxon>Fungi</taxon>
        <taxon>Fungi incertae sedis</taxon>
        <taxon>Chytridiomycota</taxon>
        <taxon>Chytridiomycota incertae sedis</taxon>
        <taxon>Chytridiomycetes</taxon>
        <taxon>Spizellomycetales</taxon>
        <taxon>Spizellomycetaceae</taxon>
        <taxon>Spizellomyces</taxon>
    </lineage>
</organism>
<feature type="transmembrane region" description="Helical" evidence="8">
    <location>
        <begin position="109"/>
        <end position="133"/>
    </location>
</feature>
<dbReference type="PANTHER" id="PTHR12385">
    <property type="entry name" value="CHOLINE TRANSPORTER-LIKE (SLC FAMILY 44)"/>
    <property type="match status" value="1"/>
</dbReference>
<evidence type="ECO:0000256" key="7">
    <source>
        <dbReference type="ARBA" id="ARBA00023136"/>
    </source>
</evidence>
<dbReference type="Proteomes" id="UP000053201">
    <property type="component" value="Unassembled WGS sequence"/>
</dbReference>
<dbReference type="OMA" id="QPRRCND"/>
<keyword evidence="11" id="KW-1185">Reference proteome</keyword>
<feature type="transmembrane region" description="Helical" evidence="8">
    <location>
        <begin position="161"/>
        <end position="181"/>
    </location>
</feature>
<name>A0A0L0H6K6_SPIPD</name>
<feature type="transmembrane region" description="Helical" evidence="8">
    <location>
        <begin position="214"/>
        <end position="232"/>
    </location>
</feature>
<feature type="transmembrane region" description="Helical" evidence="8">
    <location>
        <begin position="395"/>
        <end position="414"/>
    </location>
</feature>
<comment type="subcellular location">
    <subcellularLocation>
        <location evidence="8">Cell membrane</location>
        <topology evidence="8">Multi-pass membrane protein</topology>
    </subcellularLocation>
    <subcellularLocation>
        <location evidence="2">Membrane</location>
        <topology evidence="2">Multi-pass membrane protein</topology>
    </subcellularLocation>
</comment>
<evidence type="ECO:0000313" key="10">
    <source>
        <dbReference type="EMBL" id="KNC97110.1"/>
    </source>
</evidence>
<feature type="compositionally biased region" description="Polar residues" evidence="9">
    <location>
        <begin position="29"/>
        <end position="51"/>
    </location>
</feature>
<dbReference type="OrthoDB" id="44736at2759"/>
<evidence type="ECO:0000256" key="4">
    <source>
        <dbReference type="ARBA" id="ARBA00015388"/>
    </source>
</evidence>
<dbReference type="GO" id="GO:0022857">
    <property type="term" value="F:transmembrane transporter activity"/>
    <property type="evidence" value="ECO:0007669"/>
    <property type="project" value="UniProtKB-UniRule"/>
</dbReference>